<organism evidence="1 2">
    <name type="scientific">Phocaeicola vulgatus</name>
    <name type="common">Bacteroides vulgatus</name>
    <dbReference type="NCBI Taxonomy" id="821"/>
    <lineage>
        <taxon>Bacteria</taxon>
        <taxon>Pseudomonadati</taxon>
        <taxon>Bacteroidota</taxon>
        <taxon>Bacteroidia</taxon>
        <taxon>Bacteroidales</taxon>
        <taxon>Bacteroidaceae</taxon>
        <taxon>Phocaeicola</taxon>
    </lineage>
</organism>
<dbReference type="AlphaFoldDB" id="A0A1Q6IS81"/>
<dbReference type="EMBL" id="MNQV01000235">
    <property type="protein sequence ID" value="OKZ43698.1"/>
    <property type="molecule type" value="Genomic_DNA"/>
</dbReference>
<evidence type="ECO:0000313" key="1">
    <source>
        <dbReference type="EMBL" id="OKZ43698.1"/>
    </source>
</evidence>
<sequence length="107" mass="12088">MLKAWTPENKNTDVPRMNINDQYTNRLTDRFLTSSDYLSLQNITLGYTLPKSLTRKMQIDGVRVFFVADNVALLTARKGLDPRQGYVAADNVYSPIRTISGGISLNF</sequence>
<dbReference type="Proteomes" id="UP000186631">
    <property type="component" value="Unassembled WGS sequence"/>
</dbReference>
<proteinExistence type="predicted"/>
<name>A0A1Q6IS81_PHOVU</name>
<evidence type="ECO:0000313" key="2">
    <source>
        <dbReference type="Proteomes" id="UP000186631"/>
    </source>
</evidence>
<evidence type="ECO:0008006" key="3">
    <source>
        <dbReference type="Google" id="ProtNLM"/>
    </source>
</evidence>
<comment type="caution">
    <text evidence="1">The sequence shown here is derived from an EMBL/GenBank/DDBJ whole genome shotgun (WGS) entry which is preliminary data.</text>
</comment>
<gene>
    <name evidence="1" type="ORF">BHV80_16865</name>
</gene>
<accession>A0A1Q6IS81</accession>
<reference evidence="1 2" key="1">
    <citation type="journal article" date="2016" name="Nat. Biotechnol.">
        <title>Measurement of bacterial replication rates in microbial communities.</title>
        <authorList>
            <person name="Brown C.T."/>
            <person name="Olm M.R."/>
            <person name="Thomas B.C."/>
            <person name="Banfield J.F."/>
        </authorList>
    </citation>
    <scope>NUCLEOTIDE SEQUENCE [LARGE SCALE GENOMIC DNA]</scope>
    <source>
        <strain evidence="1">42_262</strain>
    </source>
</reference>
<protein>
    <recommendedName>
        <fullName evidence="3">TonB-dependent receptor</fullName>
    </recommendedName>
</protein>